<dbReference type="InterPro" id="IPR041715">
    <property type="entry name" value="HisRS-like_core"/>
</dbReference>
<dbReference type="GO" id="GO:0005737">
    <property type="term" value="C:cytoplasm"/>
    <property type="evidence" value="ECO:0007669"/>
    <property type="project" value="InterPro"/>
</dbReference>
<dbReference type="GO" id="GO:0016757">
    <property type="term" value="F:glycosyltransferase activity"/>
    <property type="evidence" value="ECO:0007669"/>
    <property type="project" value="UniProtKB-KW"/>
</dbReference>
<dbReference type="Proteomes" id="UP000198728">
    <property type="component" value="Unassembled WGS sequence"/>
</dbReference>
<dbReference type="STRING" id="441112.SAMN04488094_10746"/>
<dbReference type="PANTHER" id="PTHR11476">
    <property type="entry name" value="HISTIDYL-TRNA SYNTHETASE"/>
    <property type="match status" value="1"/>
</dbReference>
<evidence type="ECO:0000313" key="3">
    <source>
        <dbReference type="EMBL" id="SFC63177.1"/>
    </source>
</evidence>
<dbReference type="AlphaFoldDB" id="A0A1I1KQW4"/>
<name>A0A1I1KQW4_9RHOB</name>
<dbReference type="SUPFAM" id="SSF55681">
    <property type="entry name" value="Class II aaRS and biotin synthetases"/>
    <property type="match status" value="1"/>
</dbReference>
<feature type="binding site" evidence="1">
    <location>
        <position position="307"/>
    </location>
    <ligand>
        <name>L-histidine</name>
        <dbReference type="ChEBI" id="CHEBI:57595"/>
    </ligand>
</feature>
<keyword evidence="4" id="KW-1185">Reference proteome</keyword>
<dbReference type="InterPro" id="IPR045864">
    <property type="entry name" value="aa-tRNA-synth_II/BPL/LPL"/>
</dbReference>
<feature type="binding site" evidence="1">
    <location>
        <position position="112"/>
    </location>
    <ligand>
        <name>L-histidine</name>
        <dbReference type="ChEBI" id="CHEBI:57595"/>
    </ligand>
</feature>
<dbReference type="PANTHER" id="PTHR11476:SF7">
    <property type="entry name" value="HISTIDINE--TRNA LIGASE"/>
    <property type="match status" value="1"/>
</dbReference>
<evidence type="ECO:0000313" key="4">
    <source>
        <dbReference type="Proteomes" id="UP000198728"/>
    </source>
</evidence>
<dbReference type="InterPro" id="IPR004516">
    <property type="entry name" value="HisRS/HisZ"/>
</dbReference>
<feature type="binding site" evidence="1">
    <location>
        <begin position="66"/>
        <end position="68"/>
    </location>
    <ligand>
        <name>L-histidine</name>
        <dbReference type="ChEBI" id="CHEBI:57595"/>
    </ligand>
</feature>
<dbReference type="Gene3D" id="3.30.930.10">
    <property type="entry name" value="Bira Bifunctional Protein, Domain 2"/>
    <property type="match status" value="1"/>
</dbReference>
<evidence type="ECO:0000256" key="1">
    <source>
        <dbReference type="PIRSR" id="PIRSR001549-1"/>
    </source>
</evidence>
<dbReference type="PIRSF" id="PIRSF001549">
    <property type="entry name" value="His-tRNA_synth"/>
    <property type="match status" value="1"/>
</dbReference>
<dbReference type="EMBL" id="FOLG01000007">
    <property type="protein sequence ID" value="SFC63177.1"/>
    <property type="molecule type" value="Genomic_DNA"/>
</dbReference>
<dbReference type="Pfam" id="PF13393">
    <property type="entry name" value="tRNA-synt_His"/>
    <property type="match status" value="1"/>
</dbReference>
<feature type="binding site" evidence="1">
    <location>
        <begin position="312"/>
        <end position="313"/>
    </location>
    <ligand>
        <name>L-histidine</name>
        <dbReference type="ChEBI" id="CHEBI:57595"/>
    </ligand>
</feature>
<gene>
    <name evidence="3" type="ORF">SAMN04488094_10746</name>
</gene>
<dbReference type="RefSeq" id="WP_093361055.1">
    <property type="nucleotide sequence ID" value="NZ_FOLG01000007.1"/>
</dbReference>
<sequence length="371" mass="40531">MQPSKDQVRAEAARLQAIFCDAGARAVDPDILQPAEVLLDLYGEDIRARAYVTADPLKGEQMMRPDFTVPVVQMHMASGQGAARYTYAGEVFRRQEVAEPGRSNEYFQVGLEIFDAEDPEEAEAEVFARFADALAPLGLRAAMGDFGLLTAAVGGLKASPVRKAALMRHAWRPHRFRALLDRYSGRTPVPAARADLLKRLTRLTPVEMITASGPLIGLRTTDEIAGRLERLRADAAEAPLPTAQVTLIDDLLSIRETPANALARLRDIAVDMPALDPALHRLERRLSVMRRHGVDLDAVSFEASYGRTTMEYYDGFVFGFFADRRPHLPPVASGGRYDALTRVLGQGREMPAVGGMIRPGLALELAGEGAA</sequence>
<dbReference type="OrthoDB" id="9797914at2"/>
<proteinExistence type="predicted"/>
<accession>A0A1I1KQW4</accession>
<keyword evidence="3" id="KW-0808">Transferase</keyword>
<keyword evidence="3" id="KW-0328">Glycosyltransferase</keyword>
<organism evidence="3 4">
    <name type="scientific">Tropicimonas isoalkanivorans</name>
    <dbReference type="NCBI Taxonomy" id="441112"/>
    <lineage>
        <taxon>Bacteria</taxon>
        <taxon>Pseudomonadati</taxon>
        <taxon>Pseudomonadota</taxon>
        <taxon>Alphaproteobacteria</taxon>
        <taxon>Rhodobacterales</taxon>
        <taxon>Roseobacteraceae</taxon>
        <taxon>Tropicimonas</taxon>
    </lineage>
</organism>
<protein>
    <submittedName>
        <fullName evidence="3">ATP phosphoribosyltransferase regulatory subunit</fullName>
    </submittedName>
</protein>
<dbReference type="NCBIfam" id="NF008952">
    <property type="entry name" value="PRK12295.1-5"/>
    <property type="match status" value="1"/>
</dbReference>
<feature type="domain" description="Class II Histidinyl-tRNA synthetase (HisRS)-like catalytic core" evidence="2">
    <location>
        <begin position="7"/>
        <end position="254"/>
    </location>
</feature>
<feature type="binding site" evidence="1">
    <location>
        <position position="93"/>
    </location>
    <ligand>
        <name>L-histidine</name>
        <dbReference type="ChEBI" id="CHEBI:57595"/>
    </ligand>
</feature>
<reference evidence="3 4" key="1">
    <citation type="submission" date="2016-10" db="EMBL/GenBank/DDBJ databases">
        <authorList>
            <person name="de Groot N.N."/>
        </authorList>
    </citation>
    <scope>NUCLEOTIDE SEQUENCE [LARGE SCALE GENOMIC DNA]</scope>
    <source>
        <strain evidence="3 4">DSM 19548</strain>
    </source>
</reference>
<evidence type="ECO:0000259" key="2">
    <source>
        <dbReference type="Pfam" id="PF13393"/>
    </source>
</evidence>
<feature type="binding site" evidence="1">
    <location>
        <position position="108"/>
    </location>
    <ligand>
        <name>L-histidine</name>
        <dbReference type="ChEBI" id="CHEBI:57595"/>
    </ligand>
</feature>